<proteinExistence type="predicted"/>
<evidence type="ECO:0000256" key="1">
    <source>
        <dbReference type="SAM" id="MobiDB-lite"/>
    </source>
</evidence>
<reference evidence="2" key="1">
    <citation type="submission" date="2021-01" db="UniProtKB">
        <authorList>
            <consortium name="EnsemblMetazoa"/>
        </authorList>
    </citation>
    <scope>IDENTIFICATION</scope>
</reference>
<dbReference type="SUPFAM" id="SSF48452">
    <property type="entry name" value="TPR-like"/>
    <property type="match status" value="1"/>
</dbReference>
<dbReference type="Gene3D" id="1.25.40.10">
    <property type="entry name" value="Tetratricopeptide repeat domain"/>
    <property type="match status" value="1"/>
</dbReference>
<dbReference type="InterPro" id="IPR051864">
    <property type="entry name" value="NCF2_NOXA1"/>
</dbReference>
<dbReference type="EnsemblMetazoa" id="CLYHEMT008573.1">
    <property type="protein sequence ID" value="CLYHEMP008573.1"/>
    <property type="gene ID" value="CLYHEMG008573"/>
</dbReference>
<feature type="compositionally biased region" description="Polar residues" evidence="1">
    <location>
        <begin position="547"/>
        <end position="568"/>
    </location>
</feature>
<dbReference type="SMART" id="SM00028">
    <property type="entry name" value="TPR"/>
    <property type="match status" value="2"/>
</dbReference>
<dbReference type="PANTHER" id="PTHR15175:SF0">
    <property type="entry name" value="SH3 DOMAIN-CONTAINING PROTEIN C23A1.17"/>
    <property type="match status" value="1"/>
</dbReference>
<feature type="compositionally biased region" description="Low complexity" evidence="1">
    <location>
        <begin position="639"/>
        <end position="654"/>
    </location>
</feature>
<dbReference type="RefSeq" id="XP_066917602.1">
    <property type="nucleotide sequence ID" value="XM_067061501.1"/>
</dbReference>
<dbReference type="GeneID" id="136804969"/>
<feature type="compositionally biased region" description="Low complexity" evidence="1">
    <location>
        <begin position="507"/>
        <end position="520"/>
    </location>
</feature>
<dbReference type="InterPro" id="IPR019734">
    <property type="entry name" value="TPR_rpt"/>
</dbReference>
<feature type="compositionally biased region" description="Polar residues" evidence="1">
    <location>
        <begin position="462"/>
        <end position="479"/>
    </location>
</feature>
<feature type="compositionally biased region" description="Basic and acidic residues" evidence="1">
    <location>
        <begin position="315"/>
        <end position="326"/>
    </location>
</feature>
<protein>
    <submittedName>
        <fullName evidence="2">Uncharacterized protein</fullName>
    </submittedName>
</protein>
<feature type="compositionally biased region" description="Polar residues" evidence="1">
    <location>
        <begin position="383"/>
        <end position="395"/>
    </location>
</feature>
<feature type="compositionally biased region" description="Gly residues" evidence="1">
    <location>
        <begin position="415"/>
        <end position="428"/>
    </location>
</feature>
<dbReference type="OrthoDB" id="5983572at2759"/>
<dbReference type="Proteomes" id="UP000594262">
    <property type="component" value="Unplaced"/>
</dbReference>
<dbReference type="AlphaFoldDB" id="A0A7M5V2G1"/>
<keyword evidence="3" id="KW-1185">Reference proteome</keyword>
<feature type="compositionally biased region" description="Low complexity" evidence="1">
    <location>
        <begin position="573"/>
        <end position="586"/>
    </location>
</feature>
<feature type="compositionally biased region" description="Pro residues" evidence="1">
    <location>
        <begin position="485"/>
        <end position="505"/>
    </location>
</feature>
<name>A0A7M5V2G1_9CNID</name>
<accession>A0A7M5V2G1</accession>
<dbReference type="GO" id="GO:0042554">
    <property type="term" value="P:superoxide anion generation"/>
    <property type="evidence" value="ECO:0007669"/>
    <property type="project" value="TreeGrafter"/>
</dbReference>
<sequence length="700" mass="77502">MANAEDVTNWLEAIESFEQNQHEDAILKFQSLTPTAKVMFNIGCCFLSSNDCTRALQKLNHALTMDNHMAIAYFLQGELNFEEKKYAASYKSYDNAHQAMRGKTFIDYRPLGLQHIMHEYQVIGNMLILARKYGIGDGIVHMNEQLQNNEHIQHTMNSIRSGASVSIVKFLPITLFKPNKASIQNVNKKNYLGQAKVVSTENTEEIYSTFSGKKMLEKGPSTPPIAARRPTQAAPDRRPTQTAPNRTPSPRPRRISKHPDSFNSIKGSPPNPSFRPSFSQTPPLTKKAFPIRPAKSMENLDQKPAPKTPPMRPVKPSDRKTSRSVEADLPNRISMIGSPPKKPLQPTFSTPAKPPRPSIPKQDDISSPRLPRNPPPPKPINKAQSLDTTNDNSKANMLERNFSIKEKQLMRVLMGGMGGGSMMGGMGSGPTRKTSCEDTYLAPLEKETPKAPPAKPRPISMHPSSLSNNKPTTNIQMSLSGKPTKVPPGPPGKPSPPTQTKPKPPVLNKFNTNNENNNTPSSPPKPTKKPINNNQPKPFNPKLQNNDNKPNSFNAILDQLNQNSTQPKPFNRPSTNSNKSSSSPPKVFRQAINNNQPQSPKPFKLPNNKPSETKPPIRPPVPQKHSPEAEELYATIDENPTNSYNDNNNNTAKKAPPKPLPVSIEQPSVTEDAIYGNLFMPVSQNKRTAPPKKPLPKLTL</sequence>
<dbReference type="RefSeq" id="XP_066917601.1">
    <property type="nucleotide sequence ID" value="XM_067061500.1"/>
</dbReference>
<dbReference type="PRINTS" id="PR01217">
    <property type="entry name" value="PRICHEXTENSN"/>
</dbReference>
<dbReference type="InterPro" id="IPR011990">
    <property type="entry name" value="TPR-like_helical_dom_sf"/>
</dbReference>
<organism evidence="2 3">
    <name type="scientific">Clytia hemisphaerica</name>
    <dbReference type="NCBI Taxonomy" id="252671"/>
    <lineage>
        <taxon>Eukaryota</taxon>
        <taxon>Metazoa</taxon>
        <taxon>Cnidaria</taxon>
        <taxon>Hydrozoa</taxon>
        <taxon>Hydroidolina</taxon>
        <taxon>Leptothecata</taxon>
        <taxon>Obeliida</taxon>
        <taxon>Clytiidae</taxon>
        <taxon>Clytia</taxon>
    </lineage>
</organism>
<dbReference type="GO" id="GO:0016176">
    <property type="term" value="F:superoxide-generating NADPH oxidase activator activity"/>
    <property type="evidence" value="ECO:0007669"/>
    <property type="project" value="TreeGrafter"/>
</dbReference>
<evidence type="ECO:0000313" key="2">
    <source>
        <dbReference type="EnsemblMetazoa" id="CLYHEMP008573.1"/>
    </source>
</evidence>
<evidence type="ECO:0000313" key="3">
    <source>
        <dbReference type="Proteomes" id="UP000594262"/>
    </source>
</evidence>
<dbReference type="PANTHER" id="PTHR15175">
    <property type="entry name" value="NEUTROPHIL CYTOSOLIC FACTOR 2, NEUTROPHIL NADPH OXIDASE FACTOR 2"/>
    <property type="match status" value="1"/>
</dbReference>
<feature type="region of interest" description="Disordered" evidence="1">
    <location>
        <begin position="211"/>
        <end position="664"/>
    </location>
</feature>
<feature type="compositionally biased region" description="Low complexity" evidence="1">
    <location>
        <begin position="529"/>
        <end position="546"/>
    </location>
</feature>